<dbReference type="NCBIfam" id="TIGR00368">
    <property type="entry name" value="YifB family Mg chelatase-like AAA ATPase"/>
    <property type="match status" value="1"/>
</dbReference>
<dbReference type="SUPFAM" id="SSF52540">
    <property type="entry name" value="P-loop containing nucleoside triphosphate hydrolases"/>
    <property type="match status" value="1"/>
</dbReference>
<evidence type="ECO:0000256" key="1">
    <source>
        <dbReference type="ARBA" id="ARBA00006354"/>
    </source>
</evidence>
<dbReference type="SUPFAM" id="SSF54211">
    <property type="entry name" value="Ribosomal protein S5 domain 2-like"/>
    <property type="match status" value="1"/>
</dbReference>
<dbReference type="SMART" id="SM00382">
    <property type="entry name" value="AAA"/>
    <property type="match status" value="1"/>
</dbReference>
<dbReference type="Pfam" id="PF13335">
    <property type="entry name" value="Mg_chelatase_C"/>
    <property type="match status" value="1"/>
</dbReference>
<dbReference type="AlphaFoldDB" id="A0A4Y8X4T7"/>
<dbReference type="GO" id="GO:0005524">
    <property type="term" value="F:ATP binding"/>
    <property type="evidence" value="ECO:0007669"/>
    <property type="project" value="InterPro"/>
</dbReference>
<dbReference type="InterPro" id="IPR014721">
    <property type="entry name" value="Ribsml_uS5_D2-typ_fold_subgr"/>
</dbReference>
<sequence>MTGIGRTRSISLAGLRGDVVDVEADIAQSLPGFTLLGLPDQALQESRDRIRSAARNAGLPLTRRHLTVNLLPAGVQKRGAAHDLAIVLAAYAAAGQVRGVHGPVFLAELGLDGTLHRTPETVAMVLAAVDAGHPRVVVAAAAVEEARLVPGAEVRGFAHLHEVILAFGGRPEGPPPVPDAARVLGAGDGPQEAEETDPHRAAPDLSEVAGQAQARFALEVAAAGGHHLLLSGPPGAGKTMLAERLPGILPPLDRRTALETAALRSLRRLRPAAGALDRTPPFEAPHHSASMSALVGGGSGLARPGAVSLAHGGVLFLDEAPEFDRRALEALRQPLEAGEVVLHRAQGAVTYPARFQLVLAANPCPCGLDDGTGHRCRCTSLQRRRYAERLSGPLLDRVDVQVTVRPVEARHLTGAPAAEPTAAVAARVRAAVERQRGRWEAAAAAGLVPPGVLRNAHVPAPALRHGPHAVPAAARGAADAAVDAGELSARGHARVLRLAWTLADLRGAARPADQDVETALQLRTRHEEDR</sequence>
<dbReference type="Pfam" id="PF13541">
    <property type="entry name" value="ChlI"/>
    <property type="match status" value="1"/>
</dbReference>
<dbReference type="InterPro" id="IPR027417">
    <property type="entry name" value="P-loop_NTPase"/>
</dbReference>
<dbReference type="Proteomes" id="UP000560081">
    <property type="component" value="Unassembled WGS sequence"/>
</dbReference>
<dbReference type="PANTHER" id="PTHR32039:SF7">
    <property type="entry name" value="COMPETENCE PROTEIN COMM"/>
    <property type="match status" value="1"/>
</dbReference>
<organism evidence="3 4">
    <name type="scientific">Micrococcus flavus</name>
    <dbReference type="NCBI Taxonomy" id="384602"/>
    <lineage>
        <taxon>Bacteria</taxon>
        <taxon>Bacillati</taxon>
        <taxon>Actinomycetota</taxon>
        <taxon>Actinomycetes</taxon>
        <taxon>Micrococcales</taxon>
        <taxon>Micrococcaceae</taxon>
        <taxon>Micrococcus</taxon>
    </lineage>
</organism>
<name>A0A4Y8X4T7_9MICC</name>
<evidence type="ECO:0000313" key="4">
    <source>
        <dbReference type="Proteomes" id="UP000560081"/>
    </source>
</evidence>
<dbReference type="InterPro" id="IPR020568">
    <property type="entry name" value="Ribosomal_Su5_D2-typ_SF"/>
</dbReference>
<accession>A0A4Y8X4T7</accession>
<comment type="caution">
    <text evidence="3">The sequence shown here is derived from an EMBL/GenBank/DDBJ whole genome shotgun (WGS) entry which is preliminary data.</text>
</comment>
<proteinExistence type="inferred from homology"/>
<dbReference type="Gene3D" id="3.40.50.300">
    <property type="entry name" value="P-loop containing nucleotide triphosphate hydrolases"/>
    <property type="match status" value="1"/>
</dbReference>
<dbReference type="RefSeq" id="WP_135028038.1">
    <property type="nucleotide sequence ID" value="NZ_BMLA01000001.1"/>
</dbReference>
<dbReference type="InterPro" id="IPR045006">
    <property type="entry name" value="CHLI-like"/>
</dbReference>
<gene>
    <name evidence="3" type="ORF">BJ976_001279</name>
</gene>
<dbReference type="InterPro" id="IPR004482">
    <property type="entry name" value="Mg_chelat-rel"/>
</dbReference>
<dbReference type="CDD" id="cd00009">
    <property type="entry name" value="AAA"/>
    <property type="match status" value="1"/>
</dbReference>
<dbReference type="PANTHER" id="PTHR32039">
    <property type="entry name" value="MAGNESIUM-CHELATASE SUBUNIT CHLI"/>
    <property type="match status" value="1"/>
</dbReference>
<comment type="similarity">
    <text evidence="1">Belongs to the Mg-chelatase subunits D/I family. ComM subfamily.</text>
</comment>
<dbReference type="InterPro" id="IPR003593">
    <property type="entry name" value="AAA+_ATPase"/>
</dbReference>
<keyword evidence="4" id="KW-1185">Reference proteome</keyword>
<protein>
    <submittedName>
        <fullName evidence="3">Magnesium chelatase family protein</fullName>
    </submittedName>
</protein>
<dbReference type="Gene3D" id="3.30.230.10">
    <property type="match status" value="1"/>
</dbReference>
<dbReference type="OrthoDB" id="9813147at2"/>
<feature type="domain" description="AAA+ ATPase" evidence="2">
    <location>
        <begin position="224"/>
        <end position="408"/>
    </location>
</feature>
<evidence type="ECO:0000259" key="2">
    <source>
        <dbReference type="SMART" id="SM00382"/>
    </source>
</evidence>
<reference evidence="3 4" key="1">
    <citation type="submission" date="2020-08" db="EMBL/GenBank/DDBJ databases">
        <title>Sequencing the genomes of 1000 actinobacteria strains.</title>
        <authorList>
            <person name="Klenk H.-P."/>
        </authorList>
    </citation>
    <scope>NUCLEOTIDE SEQUENCE [LARGE SCALE GENOMIC DNA]</scope>
    <source>
        <strain evidence="3 4">DSM 19079</strain>
    </source>
</reference>
<dbReference type="Pfam" id="PF01078">
    <property type="entry name" value="Mg_chelatase"/>
    <property type="match status" value="1"/>
</dbReference>
<dbReference type="EMBL" id="JACHMC010000001">
    <property type="protein sequence ID" value="MBB4882928.1"/>
    <property type="molecule type" value="Genomic_DNA"/>
</dbReference>
<evidence type="ECO:0000313" key="3">
    <source>
        <dbReference type="EMBL" id="MBB4882928.1"/>
    </source>
</evidence>
<dbReference type="InterPro" id="IPR000523">
    <property type="entry name" value="Mg_chelatse_chII-like_cat_dom"/>
</dbReference>
<dbReference type="InterPro" id="IPR025158">
    <property type="entry name" value="Mg_chelat-rel_C"/>
</dbReference>